<dbReference type="SMART" id="SM00320">
    <property type="entry name" value="WD40"/>
    <property type="match status" value="14"/>
</dbReference>
<accession>A0A6J5GIL4</accession>
<evidence type="ECO:0000256" key="2">
    <source>
        <dbReference type="ARBA" id="ARBA00022737"/>
    </source>
</evidence>
<keyword evidence="1 3" id="KW-0853">WD repeat</keyword>
<dbReference type="PROSITE" id="PS00678">
    <property type="entry name" value="WD_REPEATS_1"/>
    <property type="match status" value="2"/>
</dbReference>
<dbReference type="InterPro" id="IPR019775">
    <property type="entry name" value="WD40_repeat_CS"/>
</dbReference>
<evidence type="ECO:0000259" key="4">
    <source>
        <dbReference type="Pfam" id="PF20703"/>
    </source>
</evidence>
<dbReference type="Gene3D" id="3.40.50.300">
    <property type="entry name" value="P-loop containing nucleotide triphosphate hydrolases"/>
    <property type="match status" value="1"/>
</dbReference>
<name>A0A6J5GIL4_9BURK</name>
<dbReference type="InterPro" id="IPR020472">
    <property type="entry name" value="WD40_PAC1"/>
</dbReference>
<feature type="domain" description="Novel STAND NTPase 1" evidence="4">
    <location>
        <begin position="14"/>
        <end position="250"/>
    </location>
</feature>
<feature type="repeat" description="WD" evidence="3">
    <location>
        <begin position="1081"/>
        <end position="1114"/>
    </location>
</feature>
<dbReference type="Pfam" id="PF20703">
    <property type="entry name" value="nSTAND1"/>
    <property type="match status" value="1"/>
</dbReference>
<dbReference type="RefSeq" id="WP_175164055.1">
    <property type="nucleotide sequence ID" value="NZ_CADIKI010000016.1"/>
</dbReference>
<dbReference type="InterPro" id="IPR015943">
    <property type="entry name" value="WD40/YVTN_repeat-like_dom_sf"/>
</dbReference>
<dbReference type="CDD" id="cd00200">
    <property type="entry name" value="WD40"/>
    <property type="match status" value="2"/>
</dbReference>
<dbReference type="EMBL" id="CADIKI010000016">
    <property type="protein sequence ID" value="CAB3801431.1"/>
    <property type="molecule type" value="Genomic_DNA"/>
</dbReference>
<dbReference type="SUPFAM" id="SSF52540">
    <property type="entry name" value="P-loop containing nucleoside triphosphate hydrolases"/>
    <property type="match status" value="1"/>
</dbReference>
<organism evidence="5 6">
    <name type="scientific">Paraburkholderia fynbosensis</name>
    <dbReference type="NCBI Taxonomy" id="1200993"/>
    <lineage>
        <taxon>Bacteria</taxon>
        <taxon>Pseudomonadati</taxon>
        <taxon>Pseudomonadota</taxon>
        <taxon>Betaproteobacteria</taxon>
        <taxon>Burkholderiales</taxon>
        <taxon>Burkholderiaceae</taxon>
        <taxon>Paraburkholderia</taxon>
    </lineage>
</organism>
<reference evidence="5 6" key="1">
    <citation type="submission" date="2020-04" db="EMBL/GenBank/DDBJ databases">
        <authorList>
            <person name="De Canck E."/>
        </authorList>
    </citation>
    <scope>NUCLEOTIDE SEQUENCE [LARGE SCALE GENOMIC DNA]</scope>
    <source>
        <strain evidence="5 6">LMG 27177</strain>
    </source>
</reference>
<protein>
    <submittedName>
        <fullName evidence="5">Tol-Pal system protein TolB</fullName>
    </submittedName>
</protein>
<evidence type="ECO:0000256" key="3">
    <source>
        <dbReference type="PROSITE-ProRule" id="PRU00221"/>
    </source>
</evidence>
<feature type="repeat" description="WD" evidence="3">
    <location>
        <begin position="741"/>
        <end position="782"/>
    </location>
</feature>
<dbReference type="InterPro" id="IPR027417">
    <property type="entry name" value="P-loop_NTPase"/>
</dbReference>
<feature type="repeat" description="WD" evidence="3">
    <location>
        <begin position="510"/>
        <end position="542"/>
    </location>
</feature>
<dbReference type="Proteomes" id="UP000494252">
    <property type="component" value="Unassembled WGS sequence"/>
</dbReference>
<dbReference type="Pfam" id="PF00400">
    <property type="entry name" value="WD40"/>
    <property type="match status" value="8"/>
</dbReference>
<keyword evidence="6" id="KW-1185">Reference proteome</keyword>
<evidence type="ECO:0000313" key="5">
    <source>
        <dbReference type="EMBL" id="CAB3801431.1"/>
    </source>
</evidence>
<dbReference type="PROSITE" id="PS50294">
    <property type="entry name" value="WD_REPEATS_REGION"/>
    <property type="match status" value="5"/>
</dbReference>
<keyword evidence="2" id="KW-0677">Repeat</keyword>
<dbReference type="PANTHER" id="PTHR19848">
    <property type="entry name" value="WD40 REPEAT PROTEIN"/>
    <property type="match status" value="1"/>
</dbReference>
<dbReference type="InterPro" id="IPR049052">
    <property type="entry name" value="nSTAND1"/>
</dbReference>
<dbReference type="PRINTS" id="PR00320">
    <property type="entry name" value="GPROTEINBRPT"/>
</dbReference>
<feature type="repeat" description="WD" evidence="3">
    <location>
        <begin position="866"/>
        <end position="897"/>
    </location>
</feature>
<dbReference type="PROSITE" id="PS50082">
    <property type="entry name" value="WD_REPEATS_2"/>
    <property type="match status" value="6"/>
</dbReference>
<dbReference type="SUPFAM" id="SSF50978">
    <property type="entry name" value="WD40 repeat-like"/>
    <property type="match status" value="2"/>
</dbReference>
<dbReference type="PANTHER" id="PTHR19848:SF8">
    <property type="entry name" value="F-BOX AND WD REPEAT DOMAIN CONTAINING 7"/>
    <property type="match status" value="1"/>
</dbReference>
<sequence>MDDFARDPLTPENPWPGLASFSESERRFFFGRDQETQALLRLVRRETLTVLHGRSGLGKTSLLNAGLFPLLRDEARLPVYIRLDHAPDAAPLVQQVFDSLLAACERAAVRCPPPAPDETLWSYFQRRDVEFWNDRTQLVTPVIVFDQFEEIFTAERGDEAARARAAHFFIALSEVVENRPPEAVRSLLDRDPAAASRFEFTRARVKVILSLRKDFLAELESGRKLMPSLMYNRLQLTAMSGGQAYSVITRAGGGLVDDDVARRIIQLAWKNEPAPPAERSNFEFMEIDPSLLSVVCSELNRKRIERGLPSIDIGLLEGADREILSSFYRRSMEGCPDDLQKFVEEELITSRGDRDSRDYLEALTRGDHMRDGLELLVRRRLLRIDERRGMRRLELAHDVLASVVKESRDIRRAREAMLEARRRRIRNAWRVFGATTLCVAVVAVLVVTSEWHRQRVRHDTLMARADSIEKSNYDRALLLHLEAMRTTHDAGDSARLMQRILAHPELITFLRGHEAPAFGVAYSDDSKLLVSSSYDHTAAIWDAATHGLVGVVTSAPTELYGAAFRPKTHEFVTANGDARTVTLWDADTRTKIRDFGDFRATVVSVAFNRDGTMLAACDIEGNVLVWPLAGHAEGTAYQGAHSATNLAFSGDGKLLAVSTTQGILVWQVARPDRALAVLSEKRSGGFYSVAFSPDDRTLAMGESSGYIDMIDMGCLSGSAAQTVFVDLRSVRCGGASPRKPLQGHTEAVRSLAFSPDGQQLASSSHDRTVMIWDVATSKPVVTLSGHTDKVFGVAWRADGVQIASASQDRTVILWHPDASGAVTKLPVDDRVVMALNYSPDGKWLAAASGSDQVVIWDRQSMHRVALSAHEGVVTSIAFSPDSTLFASGGWDRTVKLWRADADAPSAPLHVFPQPGRVTSVTFSPDGSLLAVAAETETTLTDLRTGAVVARYPRQGVRQEELVLAFSADGTTLISGRADGKILLHDLRGAPGTAPRELFKCRDAVSGLALSHDGKRLAASDWHGVVYAWNTANFEKPVVMEEHQKRATGVAFGATSDDLASVGWDRNVILHDMRENLSPVTIGGATARLQAVAVSPDGKQLAAAGFDGSVSLWDIAPAALREQACAIANRNLSSADWPDSAAGAPSFHCVCEGVPCAEAPAGEARTASRERRE</sequence>
<feature type="repeat" description="WD" evidence="3">
    <location>
        <begin position="825"/>
        <end position="866"/>
    </location>
</feature>
<feature type="repeat" description="WD" evidence="3">
    <location>
        <begin position="783"/>
        <end position="824"/>
    </location>
</feature>
<evidence type="ECO:0000313" key="6">
    <source>
        <dbReference type="Proteomes" id="UP000494252"/>
    </source>
</evidence>
<evidence type="ECO:0000256" key="1">
    <source>
        <dbReference type="ARBA" id="ARBA00022574"/>
    </source>
</evidence>
<dbReference type="InterPro" id="IPR036322">
    <property type="entry name" value="WD40_repeat_dom_sf"/>
</dbReference>
<gene>
    <name evidence="5" type="primary">tolB_2</name>
    <name evidence="5" type="ORF">LMG27177_05055</name>
</gene>
<dbReference type="AlphaFoldDB" id="A0A6J5GIL4"/>
<dbReference type="InterPro" id="IPR001680">
    <property type="entry name" value="WD40_rpt"/>
</dbReference>
<dbReference type="Gene3D" id="2.130.10.10">
    <property type="entry name" value="YVTN repeat-like/Quinoprotein amine dehydrogenase"/>
    <property type="match status" value="4"/>
</dbReference>
<proteinExistence type="predicted"/>